<dbReference type="InterPro" id="IPR036047">
    <property type="entry name" value="F-box-like_dom_sf"/>
</dbReference>
<organism evidence="2 3">
    <name type="scientific">Vigna mungo</name>
    <name type="common">Black gram</name>
    <name type="synonym">Phaseolus mungo</name>
    <dbReference type="NCBI Taxonomy" id="3915"/>
    <lineage>
        <taxon>Eukaryota</taxon>
        <taxon>Viridiplantae</taxon>
        <taxon>Streptophyta</taxon>
        <taxon>Embryophyta</taxon>
        <taxon>Tracheophyta</taxon>
        <taxon>Spermatophyta</taxon>
        <taxon>Magnoliopsida</taxon>
        <taxon>eudicotyledons</taxon>
        <taxon>Gunneridae</taxon>
        <taxon>Pentapetalae</taxon>
        <taxon>rosids</taxon>
        <taxon>fabids</taxon>
        <taxon>Fabales</taxon>
        <taxon>Fabaceae</taxon>
        <taxon>Papilionoideae</taxon>
        <taxon>50 kb inversion clade</taxon>
        <taxon>NPAAA clade</taxon>
        <taxon>indigoferoid/millettioid clade</taxon>
        <taxon>Phaseoleae</taxon>
        <taxon>Vigna</taxon>
    </lineage>
</organism>
<dbReference type="InterPro" id="IPR053781">
    <property type="entry name" value="F-box_AtFBL13-like"/>
</dbReference>
<gene>
    <name evidence="2" type="ORF">V8G54_013572</name>
</gene>
<dbReference type="Pfam" id="PF00646">
    <property type="entry name" value="F-box"/>
    <property type="match status" value="1"/>
</dbReference>
<dbReference type="InterPro" id="IPR032675">
    <property type="entry name" value="LRR_dom_sf"/>
</dbReference>
<dbReference type="Proteomes" id="UP001374535">
    <property type="component" value="Chromosome 4"/>
</dbReference>
<protein>
    <recommendedName>
        <fullName evidence="1">F-box domain-containing protein</fullName>
    </recommendedName>
</protein>
<sequence>MADLISSLPDEIICYILYFLPSQQVVATSVLSKRWNPLWRCVPSLDFDTVIDDFWRLNHRKTFNTFYSSVYSFLVGRGDQPFYRIRLRCDSSINITERIKTRIRTSLSESCRVQILNLLCRQRSEIVIPSVVFSFKTLVALKLEYIIVEEHISFVDLSLLKILHLKHISSPIKIDLSQLLFGCPNLEDLKLIWLACEAKGKFNILPKLVRASIDVLLPLEIFKDVEVLKFDLVMPFLYPNLNLNFDFHNLVQLHLEVMEDWLLFLKVLNHCPKLQSLKICIHKSYEEGDVWPYPQTVPACISSHLTAVLDITTNLVELEWKYRSFSINWVDVTEMLKQCPKLQTLAIDCYNV</sequence>
<evidence type="ECO:0000259" key="1">
    <source>
        <dbReference type="PROSITE" id="PS50181"/>
    </source>
</evidence>
<feature type="domain" description="F-box" evidence="1">
    <location>
        <begin position="2"/>
        <end position="50"/>
    </location>
</feature>
<dbReference type="Gene3D" id="3.80.10.10">
    <property type="entry name" value="Ribonuclease Inhibitor"/>
    <property type="match status" value="1"/>
</dbReference>
<dbReference type="EMBL" id="CP144697">
    <property type="protein sequence ID" value="WVZ16006.1"/>
    <property type="molecule type" value="Genomic_DNA"/>
</dbReference>
<name>A0AAQ3S507_VIGMU</name>
<dbReference type="InterPro" id="IPR001810">
    <property type="entry name" value="F-box_dom"/>
</dbReference>
<proteinExistence type="predicted"/>
<evidence type="ECO:0000313" key="2">
    <source>
        <dbReference type="EMBL" id="WVZ16006.1"/>
    </source>
</evidence>
<dbReference type="SUPFAM" id="SSF81383">
    <property type="entry name" value="F-box domain"/>
    <property type="match status" value="1"/>
</dbReference>
<dbReference type="PANTHER" id="PTHR31900:SF34">
    <property type="entry name" value="EMB|CAB62440.1-RELATED"/>
    <property type="match status" value="1"/>
</dbReference>
<dbReference type="SUPFAM" id="SSF52047">
    <property type="entry name" value="RNI-like"/>
    <property type="match status" value="1"/>
</dbReference>
<reference evidence="2 3" key="1">
    <citation type="journal article" date="2023" name="Life. Sci Alliance">
        <title>Evolutionary insights into 3D genome organization and epigenetic landscape of Vigna mungo.</title>
        <authorList>
            <person name="Junaid A."/>
            <person name="Singh B."/>
            <person name="Bhatia S."/>
        </authorList>
    </citation>
    <scope>NUCLEOTIDE SEQUENCE [LARGE SCALE GENOMIC DNA]</scope>
    <source>
        <strain evidence="2">Urdbean</strain>
    </source>
</reference>
<dbReference type="AlphaFoldDB" id="A0AAQ3S507"/>
<dbReference type="PROSITE" id="PS50181">
    <property type="entry name" value="FBOX"/>
    <property type="match status" value="1"/>
</dbReference>
<dbReference type="PANTHER" id="PTHR31900">
    <property type="entry name" value="F-BOX/RNI SUPERFAMILY PROTEIN-RELATED"/>
    <property type="match status" value="1"/>
</dbReference>
<dbReference type="Gene3D" id="1.20.1280.50">
    <property type="match status" value="1"/>
</dbReference>
<dbReference type="InterPro" id="IPR050232">
    <property type="entry name" value="FBL13/AtMIF1-like"/>
</dbReference>
<evidence type="ECO:0000313" key="3">
    <source>
        <dbReference type="Proteomes" id="UP001374535"/>
    </source>
</evidence>
<accession>A0AAQ3S507</accession>
<dbReference type="CDD" id="cd22160">
    <property type="entry name" value="F-box_AtFBL13-like"/>
    <property type="match status" value="1"/>
</dbReference>
<keyword evidence="3" id="KW-1185">Reference proteome</keyword>